<evidence type="ECO:0000256" key="2">
    <source>
        <dbReference type="ARBA" id="ARBA00022598"/>
    </source>
</evidence>
<dbReference type="Pfam" id="PF00749">
    <property type="entry name" value="tRNA-synt_1c"/>
    <property type="match status" value="1"/>
</dbReference>
<dbReference type="EMBL" id="CP046051">
    <property type="protein sequence ID" value="QKN23746.1"/>
    <property type="molecule type" value="Genomic_DNA"/>
</dbReference>
<dbReference type="GO" id="GO:0004818">
    <property type="term" value="F:glutamate-tRNA ligase activity"/>
    <property type="evidence" value="ECO:0007669"/>
    <property type="project" value="UniProtKB-UniRule"/>
</dbReference>
<dbReference type="KEGG" id="clf:GJQ69_04185"/>
<dbReference type="InterPro" id="IPR020751">
    <property type="entry name" value="aa-tRNA-synth_I_codon-bd_sub2"/>
</dbReference>
<evidence type="ECO:0000256" key="4">
    <source>
        <dbReference type="ARBA" id="ARBA00022840"/>
    </source>
</evidence>
<dbReference type="PANTHER" id="PTHR43311:SF2">
    <property type="entry name" value="GLUTAMATE--TRNA LIGASE, MITOCHONDRIAL-RELATED"/>
    <property type="match status" value="1"/>
</dbReference>
<dbReference type="CDD" id="cd00808">
    <property type="entry name" value="GluRS_core"/>
    <property type="match status" value="1"/>
</dbReference>
<protein>
    <recommendedName>
        <fullName evidence="7">Glutamate--tRNA ligase</fullName>
        <ecNumber evidence="7">6.1.1.17</ecNumber>
    </recommendedName>
    <alternativeName>
        <fullName evidence="7">Glutamyl-tRNA synthetase</fullName>
        <shortName evidence="7">GluRS</shortName>
    </alternativeName>
</protein>
<dbReference type="NCBIfam" id="TIGR00464">
    <property type="entry name" value="gltX_bact"/>
    <property type="match status" value="1"/>
</dbReference>
<dbReference type="InterPro" id="IPR049940">
    <property type="entry name" value="GluQ/Sye"/>
</dbReference>
<keyword evidence="2 7" id="KW-0436">Ligase</keyword>
<keyword evidence="4 7" id="KW-0067">ATP-binding</keyword>
<dbReference type="InterPro" id="IPR001412">
    <property type="entry name" value="aa-tRNA-synth_I_CS"/>
</dbReference>
<proteinExistence type="inferred from homology"/>
<comment type="function">
    <text evidence="7">Catalyzes the attachment of glutamate to tRNA(Glu) in a two-step reaction: glutamate is first activated by ATP to form Glu-AMP and then transferred to the acceptor end of tRNA(Glu).</text>
</comment>
<comment type="catalytic activity">
    <reaction evidence="7">
        <text>tRNA(Glu) + L-glutamate + ATP = L-glutamyl-tRNA(Glu) + AMP + diphosphate</text>
        <dbReference type="Rhea" id="RHEA:23540"/>
        <dbReference type="Rhea" id="RHEA-COMP:9663"/>
        <dbReference type="Rhea" id="RHEA-COMP:9680"/>
        <dbReference type="ChEBI" id="CHEBI:29985"/>
        <dbReference type="ChEBI" id="CHEBI:30616"/>
        <dbReference type="ChEBI" id="CHEBI:33019"/>
        <dbReference type="ChEBI" id="CHEBI:78442"/>
        <dbReference type="ChEBI" id="CHEBI:78520"/>
        <dbReference type="ChEBI" id="CHEBI:456215"/>
        <dbReference type="EC" id="6.1.1.17"/>
    </reaction>
</comment>
<dbReference type="InterPro" id="IPR004527">
    <property type="entry name" value="Glu-tRNA-ligase_bac/mito"/>
</dbReference>
<evidence type="ECO:0000313" key="10">
    <source>
        <dbReference type="EMBL" id="QKN23746.1"/>
    </source>
</evidence>
<comment type="subunit">
    <text evidence="7">Monomer.</text>
</comment>
<dbReference type="Gene3D" id="1.10.10.350">
    <property type="match status" value="1"/>
</dbReference>
<dbReference type="PRINTS" id="PR00987">
    <property type="entry name" value="TRNASYNTHGLU"/>
</dbReference>
<evidence type="ECO:0000256" key="6">
    <source>
        <dbReference type="ARBA" id="ARBA00023146"/>
    </source>
</evidence>
<dbReference type="EC" id="6.1.1.17" evidence="7"/>
<dbReference type="FunFam" id="3.40.50.620:FF:000045">
    <property type="entry name" value="Glutamate--tRNA ligase, mitochondrial"/>
    <property type="match status" value="1"/>
</dbReference>
<dbReference type="InterPro" id="IPR045462">
    <property type="entry name" value="aa-tRNA-synth_I_cd-bd"/>
</dbReference>
<feature type="binding site" evidence="7">
    <location>
        <position position="256"/>
    </location>
    <ligand>
        <name>ATP</name>
        <dbReference type="ChEBI" id="CHEBI:30616"/>
    </ligand>
</feature>
<feature type="short sequence motif" description="'KMSKS' region" evidence="7">
    <location>
        <begin position="253"/>
        <end position="257"/>
    </location>
</feature>
<dbReference type="GO" id="GO:0006424">
    <property type="term" value="P:glutamyl-tRNA aminoacylation"/>
    <property type="evidence" value="ECO:0007669"/>
    <property type="project" value="UniProtKB-UniRule"/>
</dbReference>
<evidence type="ECO:0000256" key="3">
    <source>
        <dbReference type="ARBA" id="ARBA00022741"/>
    </source>
</evidence>
<keyword evidence="7" id="KW-0963">Cytoplasm</keyword>
<dbReference type="GO" id="GO:0005737">
    <property type="term" value="C:cytoplasm"/>
    <property type="evidence" value="ECO:0007669"/>
    <property type="project" value="UniProtKB-SubCell"/>
</dbReference>
<feature type="short sequence motif" description="'HIGH' region" evidence="7">
    <location>
        <begin position="12"/>
        <end position="22"/>
    </location>
</feature>
<evidence type="ECO:0000256" key="7">
    <source>
        <dbReference type="HAMAP-Rule" id="MF_00022"/>
    </source>
</evidence>
<feature type="domain" description="Aminoacyl-tRNA synthetase class I anticodon-binding" evidence="9">
    <location>
        <begin position="336"/>
        <end position="479"/>
    </location>
</feature>
<sequence>MEKQTVRTRFAPSPTGFMHVGNLRTALFEYLIAKSQGGTFVLRIEDTDQERFVEGATDVIYHTLQQVGLQHDEGPDVGGPYGPYVQSQRKNIYLPYAQQLVKEGKAYYCFCSKERLATLHDENGLGGYDRHCRNLPQAEVQQLLQSGKPWVIRQKMPLEGSTSFTDSVFGTITIENSELEDQILIKSDGYPTYNFANVIDDHLMHITHVVRGCEYLTSTPKYNLLYEAFGWQVPTYIHLPLIMGHNPDGSTSKLSKRHGSTGFADLVKEGYLPKAIINYIALLGWAPKDTQELFTLPELEKAFCIDGISKSPAIFDYDKLAWMNGEYIKKMPKETFIQKSMPYFREVFGDAEKDWTILADMLQPRVTRLPEIPGMLAFFKELPQYDADLFINKKSKATMDNAPVMLKAALEDLTALSDWSVDSLHSNLLKLAKTLGVKNGTLLWPVRIAAAGQKVTPGGAMEILSLLGKEESLRRLQAGFEKAEAAKTTA</sequence>
<dbReference type="RefSeq" id="WP_086035925.1">
    <property type="nucleotide sequence ID" value="NZ_CP046051.1"/>
</dbReference>
<dbReference type="SUPFAM" id="SSF48163">
    <property type="entry name" value="An anticodon-binding domain of class I aminoacyl-tRNA synthetases"/>
    <property type="match status" value="1"/>
</dbReference>
<dbReference type="Proteomes" id="UP000501316">
    <property type="component" value="Chromosome"/>
</dbReference>
<comment type="similarity">
    <text evidence="1 7">Belongs to the class-I aminoacyl-tRNA synthetase family. Glutamate--tRNA ligase type 1 subfamily.</text>
</comment>
<dbReference type="Gene3D" id="3.40.50.620">
    <property type="entry name" value="HUPs"/>
    <property type="match status" value="1"/>
</dbReference>
<dbReference type="InterPro" id="IPR020058">
    <property type="entry name" value="Glu/Gln-tRNA-synth_Ib_cat-dom"/>
</dbReference>
<keyword evidence="5 7" id="KW-0648">Protein biosynthesis</keyword>
<reference evidence="10 11" key="1">
    <citation type="submission" date="2019-11" db="EMBL/GenBank/DDBJ databases">
        <authorList>
            <person name="Ren C."/>
            <person name="Wang H."/>
            <person name="Xu Y."/>
        </authorList>
    </citation>
    <scope>NUCLEOTIDE SEQUENCE [LARGE SCALE GENOMIC DNA]</scope>
    <source>
        <strain evidence="10 11">LBM 19010</strain>
    </source>
</reference>
<dbReference type="InterPro" id="IPR033910">
    <property type="entry name" value="GluRS_core"/>
</dbReference>
<organism evidence="10 11">
    <name type="scientific">Caproicibacterium lactatifermentans</name>
    <dbReference type="NCBI Taxonomy" id="2666138"/>
    <lineage>
        <taxon>Bacteria</taxon>
        <taxon>Bacillati</taxon>
        <taxon>Bacillota</taxon>
        <taxon>Clostridia</taxon>
        <taxon>Eubacteriales</taxon>
        <taxon>Oscillospiraceae</taxon>
        <taxon>Caproicibacterium</taxon>
    </lineage>
</organism>
<name>A0A859DPW2_9FIRM</name>
<dbReference type="SUPFAM" id="SSF52374">
    <property type="entry name" value="Nucleotidylyl transferase"/>
    <property type="match status" value="1"/>
</dbReference>
<dbReference type="GO" id="GO:0000049">
    <property type="term" value="F:tRNA binding"/>
    <property type="evidence" value="ECO:0007669"/>
    <property type="project" value="InterPro"/>
</dbReference>
<dbReference type="Pfam" id="PF19269">
    <property type="entry name" value="Anticodon_2"/>
    <property type="match status" value="1"/>
</dbReference>
<evidence type="ECO:0000259" key="9">
    <source>
        <dbReference type="Pfam" id="PF19269"/>
    </source>
</evidence>
<keyword evidence="3 7" id="KW-0547">Nucleotide-binding</keyword>
<keyword evidence="6 7" id="KW-0030">Aminoacyl-tRNA synthetase</keyword>
<dbReference type="HAMAP" id="MF_00022">
    <property type="entry name" value="Glu_tRNA_synth_type1"/>
    <property type="match status" value="1"/>
</dbReference>
<dbReference type="AlphaFoldDB" id="A0A859DPW2"/>
<evidence type="ECO:0000313" key="11">
    <source>
        <dbReference type="Proteomes" id="UP000501316"/>
    </source>
</evidence>
<accession>A0A859DPW2</accession>
<evidence type="ECO:0000256" key="5">
    <source>
        <dbReference type="ARBA" id="ARBA00022917"/>
    </source>
</evidence>
<evidence type="ECO:0000259" key="8">
    <source>
        <dbReference type="Pfam" id="PF00749"/>
    </source>
</evidence>
<gene>
    <name evidence="7" type="primary">gltX</name>
    <name evidence="10" type="ORF">GJQ69_04185</name>
</gene>
<feature type="domain" description="Glutamyl/glutaminyl-tRNA synthetase class Ib catalytic" evidence="8">
    <location>
        <begin position="6"/>
        <end position="322"/>
    </location>
</feature>
<evidence type="ECO:0000256" key="1">
    <source>
        <dbReference type="ARBA" id="ARBA00007894"/>
    </source>
</evidence>
<dbReference type="InterPro" id="IPR008925">
    <property type="entry name" value="aa_tRNA-synth_I_cd-bd_sf"/>
</dbReference>
<dbReference type="InterPro" id="IPR000924">
    <property type="entry name" value="Glu/Gln-tRNA-synth"/>
</dbReference>
<dbReference type="PANTHER" id="PTHR43311">
    <property type="entry name" value="GLUTAMATE--TRNA LIGASE"/>
    <property type="match status" value="1"/>
</dbReference>
<dbReference type="InterPro" id="IPR014729">
    <property type="entry name" value="Rossmann-like_a/b/a_fold"/>
</dbReference>
<dbReference type="PROSITE" id="PS00178">
    <property type="entry name" value="AA_TRNA_LIGASE_I"/>
    <property type="match status" value="1"/>
</dbReference>
<comment type="subcellular location">
    <subcellularLocation>
        <location evidence="7">Cytoplasm</location>
    </subcellularLocation>
</comment>
<dbReference type="GO" id="GO:0008270">
    <property type="term" value="F:zinc ion binding"/>
    <property type="evidence" value="ECO:0007669"/>
    <property type="project" value="InterPro"/>
</dbReference>
<comment type="caution">
    <text evidence="7">Lacks conserved residue(s) required for the propagation of feature annotation.</text>
</comment>
<dbReference type="GO" id="GO:0005524">
    <property type="term" value="F:ATP binding"/>
    <property type="evidence" value="ECO:0007669"/>
    <property type="project" value="UniProtKB-UniRule"/>
</dbReference>